<comment type="subcellular location">
    <subcellularLocation>
        <location evidence="1">Cell membrane</location>
        <topology evidence="1">Multi-pass membrane protein</topology>
    </subcellularLocation>
</comment>
<dbReference type="RefSeq" id="WP_250825810.1">
    <property type="nucleotide sequence ID" value="NZ_JAMOIL010000001.1"/>
</dbReference>
<name>A0A9X2D3U9_9ACTN</name>
<dbReference type="GO" id="GO:0022857">
    <property type="term" value="F:transmembrane transporter activity"/>
    <property type="evidence" value="ECO:0007669"/>
    <property type="project" value="InterPro"/>
</dbReference>
<feature type="transmembrane region" description="Helical" evidence="6">
    <location>
        <begin position="287"/>
        <end position="306"/>
    </location>
</feature>
<gene>
    <name evidence="9" type="ORF">M8330_00920</name>
</gene>
<feature type="domain" description="Major facilitator superfamily (MFS) profile" evidence="8">
    <location>
        <begin position="1"/>
        <end position="311"/>
    </location>
</feature>
<accession>A0A9X2D3U9</accession>
<keyword evidence="10" id="KW-1185">Reference proteome</keyword>
<feature type="transmembrane region" description="Helical" evidence="6">
    <location>
        <begin position="197"/>
        <end position="214"/>
    </location>
</feature>
<comment type="caution">
    <text evidence="9">The sequence shown here is derived from an EMBL/GenBank/DDBJ whole genome shotgun (WGS) entry which is preliminary data.</text>
</comment>
<dbReference type="InterPro" id="IPR036259">
    <property type="entry name" value="MFS_trans_sf"/>
</dbReference>
<feature type="transmembrane region" description="Helical" evidence="6">
    <location>
        <begin position="83"/>
        <end position="100"/>
    </location>
</feature>
<dbReference type="AlphaFoldDB" id="A0A9X2D3U9"/>
<evidence type="ECO:0000256" key="3">
    <source>
        <dbReference type="ARBA" id="ARBA00022692"/>
    </source>
</evidence>
<feature type="transmembrane region" description="Helical" evidence="6">
    <location>
        <begin position="131"/>
        <end position="150"/>
    </location>
</feature>
<keyword evidence="2" id="KW-1003">Cell membrane</keyword>
<dbReference type="EMBL" id="JAMOIL010000001">
    <property type="protein sequence ID" value="MCM0618852.1"/>
    <property type="molecule type" value="Genomic_DNA"/>
</dbReference>
<sequence>MSCWVVATLACAAAPTIAVLTAARVAQGISAGVAIAMARVVISDLDPVNLTRHLSRMMLVLAAVPVLAPTIGGFALMAGGWRFLFVLLAAVGVVFTLVAWRQMPESLHPDERVRRHSVLARYGELLRNRRFQVPVLGSALGMGIMFAYIGESSFVFRDGYGFGEIQYGLLFGCNAVALIAGFQLSPWLQTRLGDRRLVATAGVVGACSALTMPLSSTLAPGQAAPVVVALMLVLGSAGLIVPVTSARALLAMPEHRTVASGLMGACQFFLGALVGALPAMLDVGGPAAPLGLTAAAALAVITVTAARPVPVVEPAAMEVPDAA</sequence>
<organism evidence="9 10">
    <name type="scientific">Nocardioides bruguierae</name>
    <dbReference type="NCBI Taxonomy" id="2945102"/>
    <lineage>
        <taxon>Bacteria</taxon>
        <taxon>Bacillati</taxon>
        <taxon>Actinomycetota</taxon>
        <taxon>Actinomycetes</taxon>
        <taxon>Propionibacteriales</taxon>
        <taxon>Nocardioidaceae</taxon>
        <taxon>Nocardioides</taxon>
    </lineage>
</organism>
<feature type="chain" id="PRO_5040755686" evidence="7">
    <location>
        <begin position="19"/>
        <end position="323"/>
    </location>
</feature>
<evidence type="ECO:0000313" key="9">
    <source>
        <dbReference type="EMBL" id="MCM0618852.1"/>
    </source>
</evidence>
<evidence type="ECO:0000256" key="6">
    <source>
        <dbReference type="SAM" id="Phobius"/>
    </source>
</evidence>
<dbReference type="InterPro" id="IPR011701">
    <property type="entry name" value="MFS"/>
</dbReference>
<dbReference type="PROSITE" id="PS50850">
    <property type="entry name" value="MFS"/>
    <property type="match status" value="1"/>
</dbReference>
<evidence type="ECO:0000259" key="8">
    <source>
        <dbReference type="PROSITE" id="PS50850"/>
    </source>
</evidence>
<keyword evidence="5 6" id="KW-0472">Membrane</keyword>
<dbReference type="GO" id="GO:0005886">
    <property type="term" value="C:plasma membrane"/>
    <property type="evidence" value="ECO:0007669"/>
    <property type="project" value="UniProtKB-SubCell"/>
</dbReference>
<feature type="transmembrane region" description="Helical" evidence="6">
    <location>
        <begin position="262"/>
        <end position="281"/>
    </location>
</feature>
<keyword evidence="4 6" id="KW-1133">Transmembrane helix</keyword>
<feature type="transmembrane region" description="Helical" evidence="6">
    <location>
        <begin position="226"/>
        <end position="250"/>
    </location>
</feature>
<dbReference type="InterPro" id="IPR020846">
    <property type="entry name" value="MFS_dom"/>
</dbReference>
<dbReference type="Gene3D" id="1.20.1720.10">
    <property type="entry name" value="Multidrug resistance protein D"/>
    <property type="match status" value="1"/>
</dbReference>
<dbReference type="PANTHER" id="PTHR43124:SF3">
    <property type="entry name" value="CHLORAMPHENICOL EFFLUX PUMP RV0191"/>
    <property type="match status" value="1"/>
</dbReference>
<dbReference type="InterPro" id="IPR050189">
    <property type="entry name" value="MFS_Efflux_Transporters"/>
</dbReference>
<keyword evidence="3 6" id="KW-0812">Transmembrane</keyword>
<dbReference type="PANTHER" id="PTHR43124">
    <property type="entry name" value="PURINE EFFLUX PUMP PBUE"/>
    <property type="match status" value="1"/>
</dbReference>
<evidence type="ECO:0000256" key="7">
    <source>
        <dbReference type="SAM" id="SignalP"/>
    </source>
</evidence>
<protein>
    <submittedName>
        <fullName evidence="9">MFS transporter</fullName>
    </submittedName>
</protein>
<dbReference type="Proteomes" id="UP001139485">
    <property type="component" value="Unassembled WGS sequence"/>
</dbReference>
<feature type="signal peptide" evidence="7">
    <location>
        <begin position="1"/>
        <end position="18"/>
    </location>
</feature>
<evidence type="ECO:0000313" key="10">
    <source>
        <dbReference type="Proteomes" id="UP001139485"/>
    </source>
</evidence>
<dbReference type="SUPFAM" id="SSF103473">
    <property type="entry name" value="MFS general substrate transporter"/>
    <property type="match status" value="1"/>
</dbReference>
<evidence type="ECO:0000256" key="1">
    <source>
        <dbReference type="ARBA" id="ARBA00004651"/>
    </source>
</evidence>
<proteinExistence type="predicted"/>
<evidence type="ECO:0000256" key="5">
    <source>
        <dbReference type="ARBA" id="ARBA00023136"/>
    </source>
</evidence>
<evidence type="ECO:0000256" key="2">
    <source>
        <dbReference type="ARBA" id="ARBA00022475"/>
    </source>
</evidence>
<feature type="transmembrane region" description="Helical" evidence="6">
    <location>
        <begin position="57"/>
        <end position="77"/>
    </location>
</feature>
<feature type="transmembrane region" description="Helical" evidence="6">
    <location>
        <begin position="165"/>
        <end position="185"/>
    </location>
</feature>
<reference evidence="9" key="1">
    <citation type="submission" date="2022-05" db="EMBL/GenBank/DDBJ databases">
        <authorList>
            <person name="Tuo L."/>
        </authorList>
    </citation>
    <scope>NUCLEOTIDE SEQUENCE</scope>
    <source>
        <strain evidence="9">BSK12Z-4</strain>
    </source>
</reference>
<dbReference type="Pfam" id="PF07690">
    <property type="entry name" value="MFS_1"/>
    <property type="match status" value="1"/>
</dbReference>
<keyword evidence="7" id="KW-0732">Signal</keyword>
<evidence type="ECO:0000256" key="4">
    <source>
        <dbReference type="ARBA" id="ARBA00022989"/>
    </source>
</evidence>